<dbReference type="EMBL" id="PGCJ01000556">
    <property type="protein sequence ID" value="PLW26227.1"/>
    <property type="molecule type" value="Genomic_DNA"/>
</dbReference>
<feature type="compositionally biased region" description="Low complexity" evidence="1">
    <location>
        <begin position="96"/>
        <end position="111"/>
    </location>
</feature>
<name>A0A2N5TL40_9BASI</name>
<dbReference type="AlphaFoldDB" id="A0A2N5TL40"/>
<evidence type="ECO:0000313" key="2">
    <source>
        <dbReference type="EMBL" id="PLW26227.1"/>
    </source>
</evidence>
<accession>A0A2N5TL40</accession>
<dbReference type="Proteomes" id="UP000235388">
    <property type="component" value="Unassembled WGS sequence"/>
</dbReference>
<evidence type="ECO:0000256" key="1">
    <source>
        <dbReference type="SAM" id="MobiDB-lite"/>
    </source>
</evidence>
<gene>
    <name evidence="2" type="ORF">PCANC_22426</name>
</gene>
<comment type="caution">
    <text evidence="2">The sequence shown here is derived from an EMBL/GenBank/DDBJ whole genome shotgun (WGS) entry which is preliminary data.</text>
</comment>
<feature type="compositionally biased region" description="Polar residues" evidence="1">
    <location>
        <begin position="64"/>
        <end position="85"/>
    </location>
</feature>
<reference evidence="2 3" key="1">
    <citation type="submission" date="2017-11" db="EMBL/GenBank/DDBJ databases">
        <title>De novo assembly and phasing of dikaryotic genomes from two isolates of Puccinia coronata f. sp. avenae, the causal agent of oat crown rust.</title>
        <authorList>
            <person name="Miller M.E."/>
            <person name="Zhang Y."/>
            <person name="Omidvar V."/>
            <person name="Sperschneider J."/>
            <person name="Schwessinger B."/>
            <person name="Raley C."/>
            <person name="Palmer J.M."/>
            <person name="Garnica D."/>
            <person name="Upadhyaya N."/>
            <person name="Rathjen J."/>
            <person name="Taylor J.M."/>
            <person name="Park R.F."/>
            <person name="Dodds P.N."/>
            <person name="Hirsch C.D."/>
            <person name="Kianian S.F."/>
            <person name="Figueroa M."/>
        </authorList>
    </citation>
    <scope>NUCLEOTIDE SEQUENCE [LARGE SCALE GENOMIC DNA]</scope>
    <source>
        <strain evidence="2">12NC29</strain>
    </source>
</reference>
<feature type="region of interest" description="Disordered" evidence="1">
    <location>
        <begin position="1"/>
        <end position="122"/>
    </location>
</feature>
<dbReference type="OrthoDB" id="10368416at2759"/>
<proteinExistence type="predicted"/>
<sequence>MQDSDQSAVSGPDTDSDVEIVELKLPSGAVIKTYRPPQRAKRPLEQPAPRAYPNAKKLRKGSAHPSQPQKRTSIASSTSQGNPRASGSRPHLQQLPSSSGSPHSPDSVTSSNENTRDSPQEQYQIKHNCLASALVALRQLMAALRLVRGRREMASRASPADLNKFVRGGQILLQMIRCTRAGQASTLPLESALPGAANCLEGNDGKDQRLEMVVDGWEYCKLTWNILNDPQSKQKSNFCAKSTPAYVNLFRQRCFDVWNLVEEGCPSLGKKKQNRW</sequence>
<evidence type="ECO:0000313" key="3">
    <source>
        <dbReference type="Proteomes" id="UP000235388"/>
    </source>
</evidence>
<keyword evidence="3" id="KW-1185">Reference proteome</keyword>
<organism evidence="2 3">
    <name type="scientific">Puccinia coronata f. sp. avenae</name>
    <dbReference type="NCBI Taxonomy" id="200324"/>
    <lineage>
        <taxon>Eukaryota</taxon>
        <taxon>Fungi</taxon>
        <taxon>Dikarya</taxon>
        <taxon>Basidiomycota</taxon>
        <taxon>Pucciniomycotina</taxon>
        <taxon>Pucciniomycetes</taxon>
        <taxon>Pucciniales</taxon>
        <taxon>Pucciniaceae</taxon>
        <taxon>Puccinia</taxon>
    </lineage>
</organism>
<protein>
    <submittedName>
        <fullName evidence="2">Uncharacterized protein</fullName>
    </submittedName>
</protein>